<protein>
    <submittedName>
        <fullName evidence="2">Predicted protein</fullName>
    </submittedName>
</protein>
<dbReference type="InterPro" id="IPR000210">
    <property type="entry name" value="BTB/POZ_dom"/>
</dbReference>
<dbReference type="InterPro" id="IPR058897">
    <property type="entry name" value="PAPPA_SD_C"/>
</dbReference>
<dbReference type="PANTHER" id="PTHR24410">
    <property type="entry name" value="HL07962P-RELATED"/>
    <property type="match status" value="1"/>
</dbReference>
<dbReference type="AlphaFoldDB" id="D2W2T8"/>
<dbReference type="OMA" id="WIVLWED"/>
<accession>D2W2T8</accession>
<dbReference type="PROSITE" id="PS50097">
    <property type="entry name" value="BTB"/>
    <property type="match status" value="1"/>
</dbReference>
<sequence>MKAFLKNFAKAIGGSDKVSSESQVLLENIPFEAKMREQYPCNVLGYSTFYNDQGLPNDRTQQWCPYQVIGPPTCYPNLGDNVTAWCPAGMAGPEHIIVEYEKPVIAKEVHVYETLGPGSTCKISCKVYKGEEDKSEEWIVLWEDKTVVTNVSATAARDFSPPISQLVLTKVIRVDLNITSTWSEIDTIKLVGNYDVDHVEITELGSEYRQLFTQAQEDGQNYSDVTISLVNSDKQINAHKGIIASRSPYLLKQLTVQDGPQIHLGLDVSFESLKQAISFLYCNHCAVSLDTLFELYAIANIFDCDDLKEFCEHNLTLLLTPSNLQEVYDKAVQNHHTSLTDTILRVMFKHYDRIQQLGLQQILTEKDALTLKNMRRSNSK</sequence>
<dbReference type="GeneID" id="8859922"/>
<dbReference type="OrthoDB" id="409642at2759"/>
<dbReference type="Pfam" id="PF00651">
    <property type="entry name" value="BTB"/>
    <property type="match status" value="1"/>
</dbReference>
<reference evidence="2 3" key="1">
    <citation type="journal article" date="2010" name="Cell">
        <title>The genome of Naegleria gruberi illuminates early eukaryotic versatility.</title>
        <authorList>
            <person name="Fritz-Laylin L.K."/>
            <person name="Prochnik S.E."/>
            <person name="Ginger M.L."/>
            <person name="Dacks J.B."/>
            <person name="Carpenter M.L."/>
            <person name="Field M.C."/>
            <person name="Kuo A."/>
            <person name="Paredez A."/>
            <person name="Chapman J."/>
            <person name="Pham J."/>
            <person name="Shu S."/>
            <person name="Neupane R."/>
            <person name="Cipriano M."/>
            <person name="Mancuso J."/>
            <person name="Tu H."/>
            <person name="Salamov A."/>
            <person name="Lindquist E."/>
            <person name="Shapiro H."/>
            <person name="Lucas S."/>
            <person name="Grigoriev I.V."/>
            <person name="Cande W.Z."/>
            <person name="Fulton C."/>
            <person name="Rokhsar D.S."/>
            <person name="Dawson S.C."/>
        </authorList>
    </citation>
    <scope>NUCLEOTIDE SEQUENCE [LARGE SCALE GENOMIC DNA]</scope>
    <source>
        <strain evidence="2 3">NEG-M</strain>
    </source>
</reference>
<dbReference type="Pfam" id="PF25900">
    <property type="entry name" value="PAPPA"/>
    <property type="match status" value="1"/>
</dbReference>
<dbReference type="SUPFAM" id="SSF54695">
    <property type="entry name" value="POZ domain"/>
    <property type="match status" value="1"/>
</dbReference>
<evidence type="ECO:0000313" key="2">
    <source>
        <dbReference type="EMBL" id="EFC36570.1"/>
    </source>
</evidence>
<dbReference type="Gene3D" id="3.30.710.10">
    <property type="entry name" value="Potassium Channel Kv1.1, Chain A"/>
    <property type="match status" value="1"/>
</dbReference>
<dbReference type="RefSeq" id="XP_002669314.1">
    <property type="nucleotide sequence ID" value="XM_002669268.1"/>
</dbReference>
<gene>
    <name evidence="2" type="ORF">NAEGRDRAFT_75709</name>
</gene>
<dbReference type="InterPro" id="IPR051481">
    <property type="entry name" value="BTB-POZ/Galectin-3-binding"/>
</dbReference>
<evidence type="ECO:0000313" key="3">
    <source>
        <dbReference type="Proteomes" id="UP000006671"/>
    </source>
</evidence>
<proteinExistence type="predicted"/>
<dbReference type="KEGG" id="ngr:NAEGRDRAFT_75709"/>
<dbReference type="InterPro" id="IPR011333">
    <property type="entry name" value="SKP1/BTB/POZ_sf"/>
</dbReference>
<organism evidence="3">
    <name type="scientific">Naegleria gruberi</name>
    <name type="common">Amoeba</name>
    <dbReference type="NCBI Taxonomy" id="5762"/>
    <lineage>
        <taxon>Eukaryota</taxon>
        <taxon>Discoba</taxon>
        <taxon>Heterolobosea</taxon>
        <taxon>Tetramitia</taxon>
        <taxon>Eutetramitia</taxon>
        <taxon>Vahlkampfiidae</taxon>
        <taxon>Naegleria</taxon>
    </lineage>
</organism>
<dbReference type="VEuPathDB" id="AmoebaDB:NAEGRDRAFT_75709"/>
<evidence type="ECO:0000259" key="1">
    <source>
        <dbReference type="PROSITE" id="PS50097"/>
    </source>
</evidence>
<dbReference type="Proteomes" id="UP000006671">
    <property type="component" value="Unassembled WGS sequence"/>
</dbReference>
<name>D2W2T8_NAEGR</name>
<dbReference type="InParanoid" id="D2W2T8"/>
<keyword evidence="3" id="KW-1185">Reference proteome</keyword>
<dbReference type="SMART" id="SM00225">
    <property type="entry name" value="BTB"/>
    <property type="match status" value="1"/>
</dbReference>
<feature type="domain" description="BTB" evidence="1">
    <location>
        <begin position="223"/>
        <end position="289"/>
    </location>
</feature>
<dbReference type="EMBL" id="GG738928">
    <property type="protein sequence ID" value="EFC36570.1"/>
    <property type="molecule type" value="Genomic_DNA"/>
</dbReference>
<dbReference type="PANTHER" id="PTHR24410:SF23">
    <property type="entry name" value="BTB DOMAIN-CONTAINING PROTEIN-RELATED"/>
    <property type="match status" value="1"/>
</dbReference>